<dbReference type="PANTHER" id="PTHR48258">
    <property type="entry name" value="DUF4218 DOMAIN-CONTAINING PROTEIN-RELATED"/>
    <property type="match status" value="1"/>
</dbReference>
<name>A0ABV6C671_9ACTN</name>
<evidence type="ECO:0000313" key="2">
    <source>
        <dbReference type="EMBL" id="MFC0083178.1"/>
    </source>
</evidence>
<dbReference type="PANTHER" id="PTHR48258:SF15">
    <property type="entry name" value="OS02G0543900 PROTEIN"/>
    <property type="match status" value="1"/>
</dbReference>
<comment type="caution">
    <text evidence="2">The sequence shown here is derived from an EMBL/GenBank/DDBJ whole genome shotgun (WGS) entry which is preliminary data.</text>
</comment>
<evidence type="ECO:0000313" key="3">
    <source>
        <dbReference type="Proteomes" id="UP001589788"/>
    </source>
</evidence>
<dbReference type="InterPro" id="IPR025312">
    <property type="entry name" value="DUF4216"/>
</dbReference>
<feature type="non-terminal residue" evidence="2">
    <location>
        <position position="219"/>
    </location>
</feature>
<proteinExistence type="predicted"/>
<sequence length="219" mass="25233">MTHVEVCNGYLVNGFRFHTKVVEVQRKTQNSGVVVRANTGCFARSSDRNPVTEDITYYGVLTDVIRLNYGRFINNKTLFRCDWFDVHTQSGIKKDEFGFTCLNINKRSQQIDQEPFILAEQAEQAFYVSNPVDPGWVVAMTIRPRDFFDLLDEDSITEDSSDPTDPHREEKTYTIFSEVDVGGNEDLTWVRQDVEVETIDVIITNLRPVVQDDFMNDID</sequence>
<evidence type="ECO:0000259" key="1">
    <source>
        <dbReference type="Pfam" id="PF13952"/>
    </source>
</evidence>
<dbReference type="Pfam" id="PF13952">
    <property type="entry name" value="DUF4216"/>
    <property type="match status" value="1"/>
</dbReference>
<gene>
    <name evidence="2" type="ORF">ACFFRE_13680</name>
</gene>
<keyword evidence="3" id="KW-1185">Reference proteome</keyword>
<feature type="domain" description="DUF4216" evidence="1">
    <location>
        <begin position="67"/>
        <end position="138"/>
    </location>
</feature>
<organism evidence="2 3">
    <name type="scientific">Aciditerrimonas ferrireducens</name>
    <dbReference type="NCBI Taxonomy" id="667306"/>
    <lineage>
        <taxon>Bacteria</taxon>
        <taxon>Bacillati</taxon>
        <taxon>Actinomycetota</taxon>
        <taxon>Acidimicrobiia</taxon>
        <taxon>Acidimicrobiales</taxon>
        <taxon>Acidimicrobiaceae</taxon>
        <taxon>Aciditerrimonas</taxon>
    </lineage>
</organism>
<accession>A0ABV6C671</accession>
<protein>
    <submittedName>
        <fullName evidence="2">DUF4216 domain-containing protein</fullName>
    </submittedName>
</protein>
<dbReference type="EMBL" id="JBHLYQ010000312">
    <property type="protein sequence ID" value="MFC0083178.1"/>
    <property type="molecule type" value="Genomic_DNA"/>
</dbReference>
<reference evidence="2 3" key="1">
    <citation type="submission" date="2024-09" db="EMBL/GenBank/DDBJ databases">
        <authorList>
            <person name="Sun Q."/>
            <person name="Mori K."/>
        </authorList>
    </citation>
    <scope>NUCLEOTIDE SEQUENCE [LARGE SCALE GENOMIC DNA]</scope>
    <source>
        <strain evidence="2 3">JCM 15389</strain>
    </source>
</reference>
<dbReference type="Proteomes" id="UP001589788">
    <property type="component" value="Unassembled WGS sequence"/>
</dbReference>